<evidence type="ECO:0000259" key="2">
    <source>
        <dbReference type="Pfam" id="PF07811"/>
    </source>
</evidence>
<dbReference type="InterPro" id="IPR012495">
    <property type="entry name" value="TadE-like_dom"/>
</dbReference>
<feature type="transmembrane region" description="Helical" evidence="1">
    <location>
        <begin position="13"/>
        <end position="31"/>
    </location>
</feature>
<comment type="caution">
    <text evidence="3">The sequence shown here is derived from an EMBL/GenBank/DDBJ whole genome shotgun (WGS) entry which is preliminary data.</text>
</comment>
<protein>
    <submittedName>
        <fullName evidence="3">TadZ/CpaE protein</fullName>
    </submittedName>
</protein>
<dbReference type="STRING" id="1221996.QY95_01439"/>
<reference evidence="3" key="1">
    <citation type="submission" date="2015-02" db="EMBL/GenBank/DDBJ databases">
        <title>Genome Assembly of Bacillaceae bacterium MTCC 8252.</title>
        <authorList>
            <person name="Verma A."/>
            <person name="Khatri I."/>
            <person name="Mual P."/>
            <person name="Subramanian S."/>
            <person name="Krishnamurthi S."/>
        </authorList>
    </citation>
    <scope>NUCLEOTIDE SEQUENCE [LARGE SCALE GENOMIC DNA]</scope>
    <source>
        <strain evidence="3">MTCC 8252</strain>
    </source>
</reference>
<evidence type="ECO:0000313" key="4">
    <source>
        <dbReference type="Proteomes" id="UP000031563"/>
    </source>
</evidence>
<name>A0A0F5I436_BACTR</name>
<sequence>MVKKEDGQSIVELALALPIVLLLLIGIIDFGRMMLTHLELELINQESVRMGGLGRSDEEIRTYVRDRVTLEDPSQLAVNITPSGTRRSGTLVTVELTYPERFLEPLGELAIPYTIETSSTIRVE</sequence>
<accession>A0A0F5I436</accession>
<dbReference type="OrthoDB" id="1683505at2"/>
<dbReference type="EMBL" id="JWIR02000029">
    <property type="protein sequence ID" value="KKB40444.1"/>
    <property type="molecule type" value="Genomic_DNA"/>
</dbReference>
<dbReference type="Proteomes" id="UP000031563">
    <property type="component" value="Unassembled WGS sequence"/>
</dbReference>
<gene>
    <name evidence="3" type="ORF">QY95_01439</name>
</gene>
<keyword evidence="1" id="KW-1133">Transmembrane helix</keyword>
<keyword evidence="1" id="KW-0472">Membrane</keyword>
<proteinExistence type="predicted"/>
<dbReference type="RefSeq" id="WP_040047706.1">
    <property type="nucleotide sequence ID" value="NZ_JWIR02000029.1"/>
</dbReference>
<feature type="domain" description="TadE-like" evidence="2">
    <location>
        <begin position="7"/>
        <end position="41"/>
    </location>
</feature>
<dbReference type="Pfam" id="PF07811">
    <property type="entry name" value="TadE"/>
    <property type="match status" value="1"/>
</dbReference>
<evidence type="ECO:0000313" key="3">
    <source>
        <dbReference type="EMBL" id="KKB40444.1"/>
    </source>
</evidence>
<keyword evidence="1" id="KW-0812">Transmembrane</keyword>
<evidence type="ECO:0000256" key="1">
    <source>
        <dbReference type="SAM" id="Phobius"/>
    </source>
</evidence>
<organism evidence="3 4">
    <name type="scientific">Bacillus thermotolerans</name>
    <name type="common">Quasibacillus thermotolerans</name>
    <dbReference type="NCBI Taxonomy" id="1221996"/>
    <lineage>
        <taxon>Bacteria</taxon>
        <taxon>Bacillati</taxon>
        <taxon>Bacillota</taxon>
        <taxon>Bacilli</taxon>
        <taxon>Bacillales</taxon>
        <taxon>Bacillaceae</taxon>
        <taxon>Bacillus</taxon>
    </lineage>
</organism>
<keyword evidence="4" id="KW-1185">Reference proteome</keyword>
<dbReference type="AlphaFoldDB" id="A0A0F5I436"/>